<comment type="caution">
    <text evidence="1">The sequence shown here is derived from an EMBL/GenBank/DDBJ whole genome shotgun (WGS) entry which is preliminary data.</text>
</comment>
<accession>A0A848F5W8</accession>
<dbReference type="EMBL" id="JABBFW010000001">
    <property type="protein sequence ID" value="NML13690.1"/>
    <property type="molecule type" value="Genomic_DNA"/>
</dbReference>
<dbReference type="AlphaFoldDB" id="A0A848F5W8"/>
<name>A0A848F5W8_9BURK</name>
<dbReference type="RefSeq" id="WP_169158602.1">
    <property type="nucleotide sequence ID" value="NZ_JABBFW010000001.1"/>
</dbReference>
<organism evidence="1 2">
    <name type="scientific">Azohydromonas caseinilytica</name>
    <dbReference type="NCBI Taxonomy" id="2728836"/>
    <lineage>
        <taxon>Bacteria</taxon>
        <taxon>Pseudomonadati</taxon>
        <taxon>Pseudomonadota</taxon>
        <taxon>Betaproteobacteria</taxon>
        <taxon>Burkholderiales</taxon>
        <taxon>Sphaerotilaceae</taxon>
        <taxon>Azohydromonas</taxon>
    </lineage>
</organism>
<reference evidence="1 2" key="1">
    <citation type="submission" date="2020-04" db="EMBL/GenBank/DDBJ databases">
        <title>Azohydromonas sp. isolated from soil.</title>
        <authorList>
            <person name="Dahal R.H."/>
        </authorList>
    </citation>
    <scope>NUCLEOTIDE SEQUENCE [LARGE SCALE GENOMIC DNA]</scope>
    <source>
        <strain evidence="1 2">G-1-1-14</strain>
    </source>
</reference>
<dbReference type="Proteomes" id="UP000574067">
    <property type="component" value="Unassembled WGS sequence"/>
</dbReference>
<protein>
    <submittedName>
        <fullName evidence="1">Uncharacterized protein</fullName>
    </submittedName>
</protein>
<evidence type="ECO:0000313" key="1">
    <source>
        <dbReference type="EMBL" id="NML13690.1"/>
    </source>
</evidence>
<gene>
    <name evidence="1" type="ORF">HHL10_01675</name>
</gene>
<sequence>MSLKERHGLSGRLHIAITDGAGRLVDERRVDNLITDVGRQLLARMFAGQVQPSELRIAAGSNGESLGADAATITTLADAPASVVVDAAVQEHRALARVTATLPATGDARPQAIQEAGIVIVLPERQVVYNRVTFPVINRAGNLELTFTWEVSF</sequence>
<keyword evidence="2" id="KW-1185">Reference proteome</keyword>
<proteinExistence type="predicted"/>
<evidence type="ECO:0000313" key="2">
    <source>
        <dbReference type="Proteomes" id="UP000574067"/>
    </source>
</evidence>